<dbReference type="EMBL" id="RBTW01000220">
    <property type="protein sequence ID" value="RMU17416.1"/>
    <property type="molecule type" value="Genomic_DNA"/>
</dbReference>
<dbReference type="AlphaFoldDB" id="A0AB37R392"/>
<gene>
    <name evidence="1" type="ORF">AC499_2428</name>
    <name evidence="2" type="ORF">ALP33_102667</name>
</gene>
<evidence type="ECO:0000313" key="1">
    <source>
        <dbReference type="EMBL" id="KPC19960.1"/>
    </source>
</evidence>
<proteinExistence type="predicted"/>
<dbReference type="Proteomes" id="UP000271817">
    <property type="component" value="Unassembled WGS sequence"/>
</dbReference>
<reference evidence="1 3" key="1">
    <citation type="submission" date="2015-07" db="EMBL/GenBank/DDBJ databases">
        <authorList>
            <person name="O'Brien H.E."/>
            <person name="Thakur S."/>
            <person name="Gong Y."/>
            <person name="Wang P.W."/>
            <person name="Guttman D.S."/>
        </authorList>
    </citation>
    <scope>NUCLEOTIDE SEQUENCE [LARGE SCALE GENOMIC DNA]</scope>
    <source>
        <strain evidence="1 3">107</strain>
    </source>
</reference>
<dbReference type="EMBL" id="LGLK01000037">
    <property type="protein sequence ID" value="KPC19960.1"/>
    <property type="molecule type" value="Genomic_DNA"/>
</dbReference>
<reference evidence="2 4" key="3">
    <citation type="submission" date="2018-08" db="EMBL/GenBank/DDBJ databases">
        <title>Recombination of ecologically and evolutionarily significant loci maintains genetic cohesion in the Pseudomonas syringae species complex.</title>
        <authorList>
            <person name="Dillon M."/>
            <person name="Thakur S."/>
            <person name="Almeida R.N.D."/>
            <person name="Weir B.S."/>
            <person name="Guttman D.S."/>
        </authorList>
    </citation>
    <scope>NUCLEOTIDE SEQUENCE [LARGE SCALE GENOMIC DNA]</scope>
    <source>
        <strain evidence="2 4">ICMP 3402</strain>
    </source>
</reference>
<evidence type="ECO:0000313" key="4">
    <source>
        <dbReference type="Proteomes" id="UP000271817"/>
    </source>
</evidence>
<keyword evidence="3" id="KW-1185">Reference proteome</keyword>
<protein>
    <submittedName>
        <fullName evidence="2">Uncharacterized protein</fullName>
    </submittedName>
</protein>
<reference evidence="1 3" key="2">
    <citation type="submission" date="2015-10" db="EMBL/GenBank/DDBJ databases">
        <title>Comparative genomics and high-throughput reverse genetic screens identify a new phytobacterial MAMP and an Arabidopsis receptor required for immune elicitation.</title>
        <authorList>
            <person name="Mott G.A."/>
            <person name="Thakur S."/>
            <person name="Wang P.W."/>
            <person name="Desveaux D."/>
            <person name="Guttman D.S."/>
        </authorList>
    </citation>
    <scope>NUCLEOTIDE SEQUENCE [LARGE SCALE GENOMIC DNA]</scope>
    <source>
        <strain evidence="1 3">107</strain>
    </source>
</reference>
<evidence type="ECO:0000313" key="3">
    <source>
        <dbReference type="Proteomes" id="UP000037943"/>
    </source>
</evidence>
<dbReference type="Proteomes" id="UP000037943">
    <property type="component" value="Unassembled WGS sequence"/>
</dbReference>
<sequence length="59" mass="6985">MIHAKRFCSFFLRQPERFALFHKNGFERGAFLLCDEGEFFLFHGSTLCLAGLKFKCRQH</sequence>
<comment type="caution">
    <text evidence="2">The sequence shown here is derived from an EMBL/GenBank/DDBJ whole genome shotgun (WGS) entry which is preliminary data.</text>
</comment>
<evidence type="ECO:0000313" key="2">
    <source>
        <dbReference type="EMBL" id="RMU17416.1"/>
    </source>
</evidence>
<accession>A0AB37R392</accession>
<organism evidence="2 4">
    <name type="scientific">Pseudomonas amygdali pv. lachrymans</name>
    <name type="common">Pseudomonas syringae pv. lachrymans</name>
    <dbReference type="NCBI Taxonomy" id="53707"/>
    <lineage>
        <taxon>Bacteria</taxon>
        <taxon>Pseudomonadati</taxon>
        <taxon>Pseudomonadota</taxon>
        <taxon>Gammaproteobacteria</taxon>
        <taxon>Pseudomonadales</taxon>
        <taxon>Pseudomonadaceae</taxon>
        <taxon>Pseudomonas</taxon>
        <taxon>Pseudomonas amygdali</taxon>
    </lineage>
</organism>
<name>A0AB37R392_PSEAV</name>